<reference evidence="2 3" key="1">
    <citation type="submission" date="2015-04" db="EMBL/GenBank/DDBJ databases">
        <title>Complete genome sequence of Schizopora paradoxa KUC8140, a cosmopolitan wood degrader in East Asia.</title>
        <authorList>
            <consortium name="DOE Joint Genome Institute"/>
            <person name="Min B."/>
            <person name="Park H."/>
            <person name="Jang Y."/>
            <person name="Kim J.-J."/>
            <person name="Kim K.H."/>
            <person name="Pangilinan J."/>
            <person name="Lipzen A."/>
            <person name="Riley R."/>
            <person name="Grigoriev I.V."/>
            <person name="Spatafora J.W."/>
            <person name="Choi I.-G."/>
        </authorList>
    </citation>
    <scope>NUCLEOTIDE SEQUENCE [LARGE SCALE GENOMIC DNA]</scope>
    <source>
        <strain evidence="2 3">KUC8140</strain>
    </source>
</reference>
<dbReference type="PANTHER" id="PTHR47072:SF4">
    <property type="entry name" value="MYB_SANT-LIKE DOMAIN-CONTAINING PROTEIN"/>
    <property type="match status" value="1"/>
</dbReference>
<feature type="compositionally biased region" description="Basic and acidic residues" evidence="1">
    <location>
        <begin position="143"/>
        <end position="152"/>
    </location>
</feature>
<feature type="region of interest" description="Disordered" evidence="1">
    <location>
        <begin position="1"/>
        <end position="20"/>
    </location>
</feature>
<dbReference type="PANTHER" id="PTHR47072">
    <property type="match status" value="1"/>
</dbReference>
<keyword evidence="3" id="KW-1185">Reference proteome</keyword>
<proteinExistence type="predicted"/>
<evidence type="ECO:0000313" key="3">
    <source>
        <dbReference type="Proteomes" id="UP000053477"/>
    </source>
</evidence>
<feature type="region of interest" description="Disordered" evidence="1">
    <location>
        <begin position="111"/>
        <end position="212"/>
    </location>
</feature>
<evidence type="ECO:0008006" key="4">
    <source>
        <dbReference type="Google" id="ProtNLM"/>
    </source>
</evidence>
<feature type="compositionally biased region" description="Acidic residues" evidence="1">
    <location>
        <begin position="157"/>
        <end position="177"/>
    </location>
</feature>
<evidence type="ECO:0000313" key="2">
    <source>
        <dbReference type="EMBL" id="KLO05895.1"/>
    </source>
</evidence>
<dbReference type="EMBL" id="KQ086256">
    <property type="protein sequence ID" value="KLO05895.1"/>
    <property type="molecule type" value="Genomic_DNA"/>
</dbReference>
<dbReference type="STRING" id="27342.A0A0H2R2C9"/>
<dbReference type="OrthoDB" id="3255758at2759"/>
<dbReference type="InParanoid" id="A0A0H2R2C9"/>
<feature type="compositionally biased region" description="Basic and acidic residues" evidence="1">
    <location>
        <begin position="9"/>
        <end position="20"/>
    </location>
</feature>
<gene>
    <name evidence="2" type="ORF">SCHPADRAFT_838762</name>
</gene>
<sequence>MPDPGDTTASEKVKNAKKETQWTSSDEALLVAKLVKARDDGLQADSGWKPVTWTIVVEALAGSEDVSGGIAKGVEACKSRWQRKAKPWRKKTFPLYDDLASLVDGIVATGEGAFRPGREKSHTPGNVETPTPTEPSPSSPRTTNDEDIHPSLRDTTMSDDEQLELDADPDADADSEPEMSAGKKVHRDASAGNATTKTKSQKRRSRTSGSAAMLALSGSLDAVTEAFKESADTPAAGILTTPQRRTAAIQAIEESEDLSDEEMLDAVELFREKPDVADAYMAIKKKPLRTAYLKRTLSRYTPY</sequence>
<dbReference type="AlphaFoldDB" id="A0A0H2R2C9"/>
<protein>
    <recommendedName>
        <fullName evidence="4">Myb-like domain-containing protein</fullName>
    </recommendedName>
</protein>
<organism evidence="2 3">
    <name type="scientific">Schizopora paradoxa</name>
    <dbReference type="NCBI Taxonomy" id="27342"/>
    <lineage>
        <taxon>Eukaryota</taxon>
        <taxon>Fungi</taxon>
        <taxon>Dikarya</taxon>
        <taxon>Basidiomycota</taxon>
        <taxon>Agaricomycotina</taxon>
        <taxon>Agaricomycetes</taxon>
        <taxon>Hymenochaetales</taxon>
        <taxon>Schizoporaceae</taxon>
        <taxon>Schizopora</taxon>
    </lineage>
</organism>
<name>A0A0H2R2C9_9AGAM</name>
<evidence type="ECO:0000256" key="1">
    <source>
        <dbReference type="SAM" id="MobiDB-lite"/>
    </source>
</evidence>
<dbReference type="Proteomes" id="UP000053477">
    <property type="component" value="Unassembled WGS sequence"/>
</dbReference>
<accession>A0A0H2R2C9</accession>